<feature type="compositionally biased region" description="Low complexity" evidence="1">
    <location>
        <begin position="240"/>
        <end position="252"/>
    </location>
</feature>
<protein>
    <submittedName>
        <fullName evidence="2">Uncharacterized protein</fullName>
    </submittedName>
</protein>
<sequence length="570" mass="61344">MARAKASEPQRARSKQNAIEELNRGITTLRELSSQIDDLSRDGFPYRDAVRARTELSFRESIRRLFGEKSPEYQAHKNHKLRIGNRTESAQSTTLLKELIVQLENQKAELLGLTPAETAPPPPAARERPTLTAIPPSQPEVPVAPSQAANAVSPATVSMTTAPATAAVATTNVSQPAQPIAPIVMTTPVTCTSAPPPVIPGTASHPIRDTSIQRLPPQPPSPPLHSATSESLGLPAEKTAPASQPASPSLPAEPVVVAPSTNSTTPSEQTVRGETAPTPLPTMAPARSTIPSRTIPPIPRMSPVPAPVPTAPIEPPPTPQQASKPTDIPEQKPAPAPVAVIPASQATPEIAAEKQARDPGPPVPQVQTEVSLPPAMPALASVPESKPELPFISPVKPPETPTVLTTPPDTNRNHHQSESATLDTLRRMCARFHLVARQLRLRKEYRPTLEITDEYDLQDLFYALLRLQFDEVGTEEWTPPYADGARRTSYLLDWEKTVVVVKQTRSGLTSRDIAEQIATDKAHYSGRPNGATLVCFIYDPDGRVGNPRGLEADLSIVGDTYRVEVIVAPK</sequence>
<dbReference type="HOGENOM" id="CLU_477933_0_0_0"/>
<keyword evidence="3" id="KW-1185">Reference proteome</keyword>
<feature type="compositionally biased region" description="Pro residues" evidence="1">
    <location>
        <begin position="294"/>
        <end position="319"/>
    </location>
</feature>
<reference evidence="2 3" key="1">
    <citation type="journal article" date="2010" name="Proc. Natl. Acad. Sci. U.S.A.">
        <title>A Nitrospira metagenome illuminates the physiology and evolution of globally important nitrite-oxidizing bacteria.</title>
        <authorList>
            <person name="Lucker S."/>
            <person name="Wagner M."/>
            <person name="Maixner F."/>
            <person name="Pelletier E."/>
            <person name="Koch H."/>
            <person name="Vacherie B."/>
            <person name="Rattei T."/>
            <person name="Sinninghe Damste J."/>
            <person name="Spieck E."/>
            <person name="Le Paslier D."/>
            <person name="Daims H."/>
        </authorList>
    </citation>
    <scope>NUCLEOTIDE SEQUENCE [LARGE SCALE GENOMIC DNA]</scope>
</reference>
<organism evidence="2 3">
    <name type="scientific">Nitrospira defluvii</name>
    <dbReference type="NCBI Taxonomy" id="330214"/>
    <lineage>
        <taxon>Bacteria</taxon>
        <taxon>Pseudomonadati</taxon>
        <taxon>Nitrospirota</taxon>
        <taxon>Nitrospiria</taxon>
        <taxon>Nitrospirales</taxon>
        <taxon>Nitrospiraceae</taxon>
        <taxon>Nitrospira</taxon>
    </lineage>
</organism>
<evidence type="ECO:0000313" key="2">
    <source>
        <dbReference type="EMBL" id="CBK41015.1"/>
    </source>
</evidence>
<feature type="compositionally biased region" description="Low complexity" evidence="1">
    <location>
        <begin position="275"/>
        <end position="293"/>
    </location>
</feature>
<dbReference type="AlphaFoldDB" id="D8PCQ6"/>
<dbReference type="KEGG" id="nde:NIDE1259"/>
<dbReference type="Proteomes" id="UP000001660">
    <property type="component" value="Chromosome"/>
</dbReference>
<evidence type="ECO:0000313" key="3">
    <source>
        <dbReference type="Proteomes" id="UP000001660"/>
    </source>
</evidence>
<name>D8PCQ6_9BACT</name>
<gene>
    <name evidence="2" type="ORF">NIDE1259</name>
</gene>
<dbReference type="Pfam" id="PF18742">
    <property type="entry name" value="DpnII-MboI"/>
    <property type="match status" value="1"/>
</dbReference>
<proteinExistence type="predicted"/>
<dbReference type="STRING" id="330214.NIDE1259"/>
<feature type="region of interest" description="Disordered" evidence="1">
    <location>
        <begin position="114"/>
        <end position="147"/>
    </location>
</feature>
<evidence type="ECO:0000256" key="1">
    <source>
        <dbReference type="SAM" id="MobiDB-lite"/>
    </source>
</evidence>
<accession>D8PCQ6</accession>
<dbReference type="EMBL" id="FP929003">
    <property type="protein sequence ID" value="CBK41015.1"/>
    <property type="molecule type" value="Genomic_DNA"/>
</dbReference>
<feature type="compositionally biased region" description="Polar residues" evidence="1">
    <location>
        <begin position="259"/>
        <end position="272"/>
    </location>
</feature>
<feature type="region of interest" description="Disordered" evidence="1">
    <location>
        <begin position="195"/>
        <end position="334"/>
    </location>
</feature>
<dbReference type="eggNOG" id="ENOG5031BIT">
    <property type="taxonomic scope" value="Bacteria"/>
</dbReference>